<feature type="transmembrane region" description="Helical" evidence="2">
    <location>
        <begin position="240"/>
        <end position="258"/>
    </location>
</feature>
<accession>A0ABT1KVW3</accession>
<proteinExistence type="predicted"/>
<keyword evidence="2" id="KW-0472">Membrane</keyword>
<sequence>MTTHTTTPSPVHSTTGSTPRPVGRGRRSLLALAGLLACAVPVVFTINITRMLVTGIDTDHRFHQLTGQGEILFALWLVPLLALLRAGWQGRRPGTAAGWAHLVLVAAGAGCAVAAPGGGAPLLVGLIVVTGSFVWAALPLRPRLRVGVQVDPLLVPVALAASAVLLPYAVDQIALQNAATTGYHSQNPHFFDMAWISVVLAAYALLAGLVPAVRVLATGFAVAMAWLGTAGLALGESTAWSLTVLACGVLAAGASVVGRGRTARN</sequence>
<reference evidence="3 4" key="1">
    <citation type="submission" date="2022-06" db="EMBL/GenBank/DDBJ databases">
        <authorList>
            <person name="So Y."/>
        </authorList>
    </citation>
    <scope>NUCLEOTIDE SEQUENCE [LARGE SCALE GENOMIC DNA]</scope>
    <source>
        <strain evidence="3 4">STR3</strain>
    </source>
</reference>
<comment type="caution">
    <text evidence="3">The sequence shown here is derived from an EMBL/GenBank/DDBJ whole genome shotgun (WGS) entry which is preliminary data.</text>
</comment>
<gene>
    <name evidence="3" type="ORF">NCI01_08875</name>
</gene>
<name>A0ABT1KVW3_9ACTN</name>
<keyword evidence="2" id="KW-1133">Transmembrane helix</keyword>
<dbReference type="Proteomes" id="UP001204524">
    <property type="component" value="Unassembled WGS sequence"/>
</dbReference>
<keyword evidence="4" id="KW-1185">Reference proteome</keyword>
<evidence type="ECO:0000313" key="3">
    <source>
        <dbReference type="EMBL" id="MCP3421905.1"/>
    </source>
</evidence>
<dbReference type="RefSeq" id="WP_254181115.1">
    <property type="nucleotide sequence ID" value="NZ_JANARS010000003.1"/>
</dbReference>
<protein>
    <submittedName>
        <fullName evidence="3">Uncharacterized protein</fullName>
    </submittedName>
</protein>
<evidence type="ECO:0000256" key="2">
    <source>
        <dbReference type="SAM" id="Phobius"/>
    </source>
</evidence>
<organism evidence="3 4">
    <name type="scientific">Nocardioides pinisoli</name>
    <dbReference type="NCBI Taxonomy" id="2950279"/>
    <lineage>
        <taxon>Bacteria</taxon>
        <taxon>Bacillati</taxon>
        <taxon>Actinomycetota</taxon>
        <taxon>Actinomycetes</taxon>
        <taxon>Propionibacteriales</taxon>
        <taxon>Nocardioidaceae</taxon>
        <taxon>Nocardioides</taxon>
    </lineage>
</organism>
<feature type="transmembrane region" description="Helical" evidence="2">
    <location>
        <begin position="215"/>
        <end position="234"/>
    </location>
</feature>
<feature type="transmembrane region" description="Helical" evidence="2">
    <location>
        <begin position="96"/>
        <end position="115"/>
    </location>
</feature>
<keyword evidence="2" id="KW-0812">Transmembrane</keyword>
<feature type="transmembrane region" description="Helical" evidence="2">
    <location>
        <begin position="29"/>
        <end position="53"/>
    </location>
</feature>
<feature type="compositionally biased region" description="Low complexity" evidence="1">
    <location>
        <begin position="1"/>
        <end position="19"/>
    </location>
</feature>
<dbReference type="EMBL" id="JANARS010000003">
    <property type="protein sequence ID" value="MCP3421905.1"/>
    <property type="molecule type" value="Genomic_DNA"/>
</dbReference>
<feature type="region of interest" description="Disordered" evidence="1">
    <location>
        <begin position="1"/>
        <end position="22"/>
    </location>
</feature>
<evidence type="ECO:0000313" key="4">
    <source>
        <dbReference type="Proteomes" id="UP001204524"/>
    </source>
</evidence>
<feature type="transmembrane region" description="Helical" evidence="2">
    <location>
        <begin position="152"/>
        <end position="170"/>
    </location>
</feature>
<feature type="transmembrane region" description="Helical" evidence="2">
    <location>
        <begin position="65"/>
        <end position="84"/>
    </location>
</feature>
<evidence type="ECO:0000256" key="1">
    <source>
        <dbReference type="SAM" id="MobiDB-lite"/>
    </source>
</evidence>
<feature type="transmembrane region" description="Helical" evidence="2">
    <location>
        <begin position="190"/>
        <end position="210"/>
    </location>
</feature>
<feature type="transmembrane region" description="Helical" evidence="2">
    <location>
        <begin position="121"/>
        <end position="140"/>
    </location>
</feature>